<dbReference type="SUPFAM" id="SSF52799">
    <property type="entry name" value="(Phosphotyrosine protein) phosphatases II"/>
    <property type="match status" value="2"/>
</dbReference>
<feature type="compositionally biased region" description="Low complexity" evidence="1">
    <location>
        <begin position="285"/>
        <end position="302"/>
    </location>
</feature>
<dbReference type="KEGG" id="dfa:DFA_03269"/>
<dbReference type="PANTHER" id="PTHR31126">
    <property type="entry name" value="TYROSINE-PROTEIN PHOSPHATASE"/>
    <property type="match status" value="1"/>
</dbReference>
<evidence type="ECO:0008006" key="4">
    <source>
        <dbReference type="Google" id="ProtNLM"/>
    </source>
</evidence>
<dbReference type="AlphaFoldDB" id="F4PH39"/>
<dbReference type="RefSeq" id="XP_004362874.1">
    <property type="nucleotide sequence ID" value="XM_004362817.1"/>
</dbReference>
<gene>
    <name evidence="2" type="ORF">DFA_03269</name>
</gene>
<evidence type="ECO:0000313" key="3">
    <source>
        <dbReference type="Proteomes" id="UP000007797"/>
    </source>
</evidence>
<reference evidence="3" key="1">
    <citation type="journal article" date="2011" name="Genome Res.">
        <title>Phylogeny-wide analysis of social amoeba genomes highlights ancient origins for complex intercellular communication.</title>
        <authorList>
            <person name="Heidel A.J."/>
            <person name="Lawal H.M."/>
            <person name="Felder M."/>
            <person name="Schilde C."/>
            <person name="Helps N.R."/>
            <person name="Tunggal B."/>
            <person name="Rivero F."/>
            <person name="John U."/>
            <person name="Schleicher M."/>
            <person name="Eichinger L."/>
            <person name="Platzer M."/>
            <person name="Noegel A.A."/>
            <person name="Schaap P."/>
            <person name="Gloeckner G."/>
        </authorList>
    </citation>
    <scope>NUCLEOTIDE SEQUENCE [LARGE SCALE GENOMIC DNA]</scope>
    <source>
        <strain evidence="3">SH3</strain>
    </source>
</reference>
<organism evidence="2 3">
    <name type="scientific">Cavenderia fasciculata</name>
    <name type="common">Slime mold</name>
    <name type="synonym">Dictyostelium fasciculatum</name>
    <dbReference type="NCBI Taxonomy" id="261658"/>
    <lineage>
        <taxon>Eukaryota</taxon>
        <taxon>Amoebozoa</taxon>
        <taxon>Evosea</taxon>
        <taxon>Eumycetozoa</taxon>
        <taxon>Dictyostelia</taxon>
        <taxon>Acytosteliales</taxon>
        <taxon>Cavenderiaceae</taxon>
        <taxon>Cavenderia</taxon>
    </lineage>
</organism>
<protein>
    <recommendedName>
        <fullName evidence="4">Protein tyrosine phosphatase</fullName>
    </recommendedName>
</protein>
<dbReference type="STRING" id="1054147.F4PH39"/>
<dbReference type="EMBL" id="GL883006">
    <property type="protein sequence ID" value="EGG25023.1"/>
    <property type="molecule type" value="Genomic_DNA"/>
</dbReference>
<dbReference type="PANTHER" id="PTHR31126:SF1">
    <property type="entry name" value="TYROSINE SPECIFIC PROTEIN PHOSPHATASES DOMAIN-CONTAINING PROTEIN"/>
    <property type="match status" value="1"/>
</dbReference>
<dbReference type="Pfam" id="PF13350">
    <property type="entry name" value="Y_phosphatase3"/>
    <property type="match status" value="2"/>
</dbReference>
<accession>F4PH39</accession>
<dbReference type="Gene3D" id="3.90.190.10">
    <property type="entry name" value="Protein tyrosine phosphatase superfamily"/>
    <property type="match status" value="2"/>
</dbReference>
<sequence length="603" mass="67839">MSNTTCQPPQFEEMQLSGTSIISLFPDNISSVGASLALSFVINRLVHHLSINSEVKLECVSNFRSLGGLPIAGSDGKLVIRPGTIHRTAAPTNATQSDEFWLLEVMQMKTMIDLRTTWENKTISPVRKFEDNFVQYSVKKEVRETVANVLYTDDNNNNNNNNNLTGSRGRSSSSGNYNNNNNTNKLSPTDSSSSTLSTSYNGHGSLHLSPSPSHPITCNTNNNNNNTPTTWARGVSPPPLSRSVDGHLSSPTRSRPVGAENPNISPPKIHVTQATPIPVPAVNGPAPSSQAPASSSPSQRRIPSPPSMRAEREKEMEEQRNGLIWRLYNRNLSNDDIANLRKHSTGVLRKRFCIPLINNRFFLEGVYQTAPSDTKVKCTVSRYLLFNDKIGAFLLMNHLNQLGISEMYRLTLLYTQEEILTIMRILKRRENYPIMYYCSLGKDRTGMVTALLLSCLGVPRDVIIEDYAKSEVNLTPFFEQIRRYFSRVGLVKEEFAKAPREVLAGLLNWVDETFGGVPEYLEMIGFSRQEQDELKSNLIVPIEEYHQILDQTRATLLPGLQQRHDDYLLLKRSSPKFSFASPNSKFWRRVSVTKELDLHTYNK</sequence>
<dbReference type="InterPro" id="IPR029021">
    <property type="entry name" value="Prot-tyrosine_phosphatase-like"/>
</dbReference>
<dbReference type="Proteomes" id="UP000007797">
    <property type="component" value="Unassembled WGS sequence"/>
</dbReference>
<dbReference type="InterPro" id="IPR026893">
    <property type="entry name" value="Tyr/Ser_Pase_IphP-type"/>
</dbReference>
<dbReference type="GeneID" id="14877479"/>
<name>F4PH39_CACFS</name>
<evidence type="ECO:0000313" key="2">
    <source>
        <dbReference type="EMBL" id="EGG25023.1"/>
    </source>
</evidence>
<dbReference type="OMA" id="FFLEGVY"/>
<dbReference type="OrthoDB" id="17139at2759"/>
<proteinExistence type="predicted"/>
<keyword evidence="3" id="KW-1185">Reference proteome</keyword>
<feature type="region of interest" description="Disordered" evidence="1">
    <location>
        <begin position="150"/>
        <end position="316"/>
    </location>
</feature>
<evidence type="ECO:0000256" key="1">
    <source>
        <dbReference type="SAM" id="MobiDB-lite"/>
    </source>
</evidence>
<feature type="compositionally biased region" description="Low complexity" evidence="1">
    <location>
        <begin position="150"/>
        <end position="230"/>
    </location>
</feature>
<dbReference type="GO" id="GO:0004721">
    <property type="term" value="F:phosphoprotein phosphatase activity"/>
    <property type="evidence" value="ECO:0007669"/>
    <property type="project" value="InterPro"/>
</dbReference>